<proteinExistence type="predicted"/>
<feature type="transmembrane region" description="Helical" evidence="6">
    <location>
        <begin position="470"/>
        <end position="493"/>
    </location>
</feature>
<evidence type="ECO:0000256" key="2">
    <source>
        <dbReference type="ARBA" id="ARBA00022448"/>
    </source>
</evidence>
<dbReference type="Proteomes" id="UP001649230">
    <property type="component" value="Chromosome"/>
</dbReference>
<evidence type="ECO:0000256" key="5">
    <source>
        <dbReference type="ARBA" id="ARBA00023136"/>
    </source>
</evidence>
<feature type="transmembrane region" description="Helical" evidence="6">
    <location>
        <begin position="352"/>
        <end position="373"/>
    </location>
</feature>
<dbReference type="Gene3D" id="1.20.1250.20">
    <property type="entry name" value="MFS general substrate transporter like domains"/>
    <property type="match status" value="1"/>
</dbReference>
<evidence type="ECO:0000256" key="6">
    <source>
        <dbReference type="SAM" id="Phobius"/>
    </source>
</evidence>
<dbReference type="PANTHER" id="PTHR23501:SF170">
    <property type="entry name" value="MULTIDRUG RESISTANCE PROTEIN 3"/>
    <property type="match status" value="1"/>
</dbReference>
<evidence type="ECO:0000259" key="7">
    <source>
        <dbReference type="PROSITE" id="PS50850"/>
    </source>
</evidence>
<dbReference type="PANTHER" id="PTHR23501">
    <property type="entry name" value="MAJOR FACILITATOR SUPERFAMILY"/>
    <property type="match status" value="1"/>
</dbReference>
<feature type="transmembrane region" description="Helical" evidence="6">
    <location>
        <begin position="385"/>
        <end position="409"/>
    </location>
</feature>
<keyword evidence="9" id="KW-1185">Reference proteome</keyword>
<evidence type="ECO:0000256" key="3">
    <source>
        <dbReference type="ARBA" id="ARBA00022692"/>
    </source>
</evidence>
<name>A0ABY3SJK2_9BACL</name>
<evidence type="ECO:0000313" key="8">
    <source>
        <dbReference type="EMBL" id="UJF34136.1"/>
    </source>
</evidence>
<sequence>MNNKRAGFIVLAMALGLLMSSLDNTITSAAISHIISDINGFDRISWVFTAYMLAATSTMLVFGKLSDMFGRKLFYLIGITVFLLGSALCGMAQDMTQLIVFRAIQGVGSGALLPISFTIIYTIFSDPKQAAKLSGVFAAIFGLSSVAGPQIGTFLAEHWGWRWCFYVNLPLGILSFITLLLTLQESRSEHRPKIDYLGTLLLIVSTVSFMLALEWGGKKFAWGSWPIIAMMGAAVVVGYLFVQVERKAQEPVLPLPLFKNRMVVAIVLACLCQGAIMFSAIAYLPIFSTAVLGQANSNGLLTPMMFSLMVGAVLFGFFQRFFSFRAVIAFSMAAGIVVSYLLSIVSHDASKWYMIVLMVILGVGAVGPLMSVAQNAVAMSVERKYIGVSSSIVGFWRNIGGVLGASIMATIVNNDYQSLIQAGAESHHIPVEKIAEIANPEQLIRANHAIPAEMLNFIRDSLGTAINHGFILPMVFGAVGLLAAFIAGPLRYVDPAAQAQSAKQTVVSDLA</sequence>
<feature type="transmembrane region" description="Helical" evidence="6">
    <location>
        <begin position="45"/>
        <end position="62"/>
    </location>
</feature>
<feature type="transmembrane region" description="Helical" evidence="6">
    <location>
        <begin position="263"/>
        <end position="288"/>
    </location>
</feature>
<keyword evidence="5 6" id="KW-0472">Membrane</keyword>
<keyword evidence="2" id="KW-0813">Transport</keyword>
<feature type="transmembrane region" description="Helical" evidence="6">
    <location>
        <begin position="300"/>
        <end position="319"/>
    </location>
</feature>
<feature type="transmembrane region" description="Helical" evidence="6">
    <location>
        <begin position="136"/>
        <end position="154"/>
    </location>
</feature>
<feature type="transmembrane region" description="Helical" evidence="6">
    <location>
        <begin position="99"/>
        <end position="124"/>
    </location>
</feature>
<dbReference type="Gene3D" id="1.20.1720.10">
    <property type="entry name" value="Multidrug resistance protein D"/>
    <property type="match status" value="1"/>
</dbReference>
<dbReference type="Pfam" id="PF07690">
    <property type="entry name" value="MFS_1"/>
    <property type="match status" value="1"/>
</dbReference>
<dbReference type="PROSITE" id="PS50850">
    <property type="entry name" value="MFS"/>
    <property type="match status" value="1"/>
</dbReference>
<protein>
    <submittedName>
        <fullName evidence="8">MFS transporter</fullName>
    </submittedName>
</protein>
<feature type="transmembrane region" description="Helical" evidence="6">
    <location>
        <begin position="194"/>
        <end position="213"/>
    </location>
</feature>
<accession>A0ABY3SJK2</accession>
<evidence type="ECO:0000313" key="9">
    <source>
        <dbReference type="Proteomes" id="UP001649230"/>
    </source>
</evidence>
<dbReference type="RefSeq" id="WP_235120527.1">
    <property type="nucleotide sequence ID" value="NZ_CP090978.1"/>
</dbReference>
<dbReference type="InterPro" id="IPR020846">
    <property type="entry name" value="MFS_dom"/>
</dbReference>
<keyword evidence="4 6" id="KW-1133">Transmembrane helix</keyword>
<feature type="transmembrane region" description="Helical" evidence="6">
    <location>
        <begin position="326"/>
        <end position="346"/>
    </location>
</feature>
<dbReference type="InterPro" id="IPR036259">
    <property type="entry name" value="MFS_trans_sf"/>
</dbReference>
<comment type="subcellular location">
    <subcellularLocation>
        <location evidence="1">Cell membrane</location>
        <topology evidence="1">Multi-pass membrane protein</topology>
    </subcellularLocation>
</comment>
<feature type="domain" description="Major facilitator superfamily (MFS) profile" evidence="7">
    <location>
        <begin position="9"/>
        <end position="492"/>
    </location>
</feature>
<dbReference type="SUPFAM" id="SSF103473">
    <property type="entry name" value="MFS general substrate transporter"/>
    <property type="match status" value="1"/>
</dbReference>
<dbReference type="InterPro" id="IPR011701">
    <property type="entry name" value="MFS"/>
</dbReference>
<organism evidence="8 9">
    <name type="scientific">Paenibacillus hexagrammi</name>
    <dbReference type="NCBI Taxonomy" id="2908839"/>
    <lineage>
        <taxon>Bacteria</taxon>
        <taxon>Bacillati</taxon>
        <taxon>Bacillota</taxon>
        <taxon>Bacilli</taxon>
        <taxon>Bacillales</taxon>
        <taxon>Paenibacillaceae</taxon>
        <taxon>Paenibacillus</taxon>
    </lineage>
</organism>
<keyword evidence="3 6" id="KW-0812">Transmembrane</keyword>
<reference evidence="8 9" key="1">
    <citation type="journal article" date="2024" name="Int. J. Syst. Evol. Microbiol.">
        <title>Paenibacillus hexagrammi sp. nov., a novel bacterium isolated from the gut content of Hexagrammos agrammus.</title>
        <authorList>
            <person name="Jung H.K."/>
            <person name="Kim D.G."/>
            <person name="Zin H."/>
            <person name="Park J."/>
            <person name="Jung H."/>
            <person name="Kim Y.O."/>
            <person name="Kong H.J."/>
            <person name="Kim J.W."/>
            <person name="Kim Y.S."/>
        </authorList>
    </citation>
    <scope>NUCLEOTIDE SEQUENCE [LARGE SCALE GENOMIC DNA]</scope>
    <source>
        <strain evidence="8 9">YPD9-1</strain>
    </source>
</reference>
<evidence type="ECO:0000256" key="4">
    <source>
        <dbReference type="ARBA" id="ARBA00022989"/>
    </source>
</evidence>
<feature type="transmembrane region" description="Helical" evidence="6">
    <location>
        <begin position="74"/>
        <end position="93"/>
    </location>
</feature>
<dbReference type="EMBL" id="CP090978">
    <property type="protein sequence ID" value="UJF34136.1"/>
    <property type="molecule type" value="Genomic_DNA"/>
</dbReference>
<feature type="transmembrane region" description="Helical" evidence="6">
    <location>
        <begin position="160"/>
        <end position="182"/>
    </location>
</feature>
<feature type="transmembrane region" description="Helical" evidence="6">
    <location>
        <begin position="225"/>
        <end position="242"/>
    </location>
</feature>
<gene>
    <name evidence="8" type="ORF">L0M14_02560</name>
</gene>
<evidence type="ECO:0000256" key="1">
    <source>
        <dbReference type="ARBA" id="ARBA00004651"/>
    </source>
</evidence>